<comment type="subcellular location">
    <subcellularLocation>
        <location evidence="4">Secreted</location>
    </subcellularLocation>
    <subcellularLocation>
        <location evidence="4">Bacterial flagellum</location>
    </subcellularLocation>
</comment>
<keyword evidence="8" id="KW-0969">Cilium</keyword>
<dbReference type="Pfam" id="PF00669">
    <property type="entry name" value="Flagellin_N"/>
    <property type="match status" value="1"/>
</dbReference>
<evidence type="ECO:0000313" key="8">
    <source>
        <dbReference type="EMBL" id="TCL00076.1"/>
    </source>
</evidence>
<comment type="caution">
    <text evidence="8">The sequence shown here is derived from an EMBL/GenBank/DDBJ whole genome shotgun (WGS) entry which is preliminary data.</text>
</comment>
<dbReference type="GO" id="GO:0009288">
    <property type="term" value="C:bacterial-type flagellum"/>
    <property type="evidence" value="ECO:0007669"/>
    <property type="project" value="UniProtKB-SubCell"/>
</dbReference>
<evidence type="ECO:0000313" key="9">
    <source>
        <dbReference type="Proteomes" id="UP000294545"/>
    </source>
</evidence>
<feature type="domain" description="Flagellin N-terminal" evidence="6">
    <location>
        <begin position="3"/>
        <end position="138"/>
    </location>
</feature>
<comment type="function">
    <text evidence="4">Flagellin is the subunit protein which polymerizes to form the filaments of bacterial flagella.</text>
</comment>
<dbReference type="PANTHER" id="PTHR42792:SF2">
    <property type="entry name" value="FLAGELLIN"/>
    <property type="match status" value="1"/>
</dbReference>
<keyword evidence="4" id="KW-0964">Secreted</keyword>
<organism evidence="8 9">
    <name type="scientific">Natranaerovirga hydrolytica</name>
    <dbReference type="NCBI Taxonomy" id="680378"/>
    <lineage>
        <taxon>Bacteria</taxon>
        <taxon>Bacillati</taxon>
        <taxon>Bacillota</taxon>
        <taxon>Clostridia</taxon>
        <taxon>Lachnospirales</taxon>
        <taxon>Natranaerovirgaceae</taxon>
        <taxon>Natranaerovirga</taxon>
    </lineage>
</organism>
<dbReference type="OrthoDB" id="9796789at2"/>
<protein>
    <recommendedName>
        <fullName evidence="2 4">Flagellin</fullName>
    </recommendedName>
</protein>
<proteinExistence type="inferred from homology"/>
<evidence type="ECO:0000256" key="4">
    <source>
        <dbReference type="RuleBase" id="RU362073"/>
    </source>
</evidence>
<dbReference type="Gene3D" id="1.20.1330.10">
    <property type="entry name" value="f41 fragment of flagellin, N-terminal domain"/>
    <property type="match status" value="2"/>
</dbReference>
<keyword evidence="9" id="KW-1185">Reference proteome</keyword>
<evidence type="ECO:0000259" key="6">
    <source>
        <dbReference type="Pfam" id="PF00669"/>
    </source>
</evidence>
<sequence>MRINHNIPALRSLNQLSRTNSSLDKTLERLSSGLRINRASDDAAGLAITQKMDTQIRGLNQANRNAMDGISLIQTAEGALSEVHAMLQRIRELSVQVSNGTYDEKDREDVQSEVNQLLEEIERISQDIEFNEKKLLNGDIDRRAFPENRSVVQIVSLSDTVMPGEYQITVAEDAVKAAIQGEPVIDDDEIGEEGIINLNGEEVKIEATDTADEVFQKLRGLAERVGADLFAYDNNDDLTSFEFDGETKLLFEMKEYGSGFNFQINSDNENLLNNLGLNQDPDDMYKEGKDVVAGFVSSEFGFSQTATVSSKGNIVNITDRNGFEMKFEAQDGAAGSETVVNVLDAGPLALQIGANEGQSMEIRVQNLGPKALGIDNLNLATAAGAQRAISIVSEAVNMVSSVRSKLGAYQNRLEHTVANLGVAEENLTASYSRILDADMAYEMSQYAQQNVLSQTGVSMLAQANQRPQSILQLLQG</sequence>
<evidence type="ECO:0000259" key="7">
    <source>
        <dbReference type="Pfam" id="PF00700"/>
    </source>
</evidence>
<name>A0A4R1N6A8_9FIRM</name>
<evidence type="ECO:0000256" key="2">
    <source>
        <dbReference type="ARBA" id="ARBA00020110"/>
    </source>
</evidence>
<dbReference type="Gene3D" id="6.10.10.10">
    <property type="entry name" value="Flagellar export chaperone, C-terminal domain"/>
    <property type="match status" value="1"/>
</dbReference>
<dbReference type="PRINTS" id="PR00207">
    <property type="entry name" value="FLAGELLIN"/>
</dbReference>
<dbReference type="PANTHER" id="PTHR42792">
    <property type="entry name" value="FLAGELLIN"/>
    <property type="match status" value="1"/>
</dbReference>
<dbReference type="GO" id="GO:0005576">
    <property type="term" value="C:extracellular region"/>
    <property type="evidence" value="ECO:0007669"/>
    <property type="project" value="UniProtKB-SubCell"/>
</dbReference>
<dbReference type="GO" id="GO:0005198">
    <property type="term" value="F:structural molecule activity"/>
    <property type="evidence" value="ECO:0007669"/>
    <property type="project" value="UniProtKB-UniRule"/>
</dbReference>
<dbReference type="InterPro" id="IPR042187">
    <property type="entry name" value="Flagellin_C_sub2"/>
</dbReference>
<keyword evidence="5" id="KW-0175">Coiled coil</keyword>
<keyword evidence="3 4" id="KW-0975">Bacterial flagellum</keyword>
<feature type="coiled-coil region" evidence="5">
    <location>
        <begin position="107"/>
        <end position="134"/>
    </location>
</feature>
<gene>
    <name evidence="8" type="ORF">EDC19_0057</name>
</gene>
<keyword evidence="8" id="KW-0282">Flagellum</keyword>
<dbReference type="InterPro" id="IPR001029">
    <property type="entry name" value="Flagellin_N"/>
</dbReference>
<dbReference type="RefSeq" id="WP_132278778.1">
    <property type="nucleotide sequence ID" value="NZ_SMGQ01000001.1"/>
</dbReference>
<comment type="similarity">
    <text evidence="1 4">Belongs to the bacterial flagellin family.</text>
</comment>
<dbReference type="InterPro" id="IPR046358">
    <property type="entry name" value="Flagellin_C"/>
</dbReference>
<keyword evidence="8" id="KW-0966">Cell projection</keyword>
<feature type="domain" description="Flagellin C-terminal" evidence="7">
    <location>
        <begin position="389"/>
        <end position="474"/>
    </location>
</feature>
<dbReference type="SUPFAM" id="SSF64518">
    <property type="entry name" value="Phase 1 flagellin"/>
    <property type="match status" value="1"/>
</dbReference>
<dbReference type="EMBL" id="SMGQ01000001">
    <property type="protein sequence ID" value="TCL00076.1"/>
    <property type="molecule type" value="Genomic_DNA"/>
</dbReference>
<evidence type="ECO:0000256" key="1">
    <source>
        <dbReference type="ARBA" id="ARBA00005709"/>
    </source>
</evidence>
<evidence type="ECO:0000256" key="3">
    <source>
        <dbReference type="ARBA" id="ARBA00023143"/>
    </source>
</evidence>
<accession>A0A4R1N6A8</accession>
<dbReference type="Pfam" id="PF00700">
    <property type="entry name" value="Flagellin_C"/>
    <property type="match status" value="1"/>
</dbReference>
<dbReference type="InterPro" id="IPR001492">
    <property type="entry name" value="Flagellin"/>
</dbReference>
<dbReference type="AlphaFoldDB" id="A0A4R1N6A8"/>
<reference evidence="8 9" key="1">
    <citation type="submission" date="2019-03" db="EMBL/GenBank/DDBJ databases">
        <title>Genomic Encyclopedia of Type Strains, Phase IV (KMG-IV): sequencing the most valuable type-strain genomes for metagenomic binning, comparative biology and taxonomic classification.</title>
        <authorList>
            <person name="Goeker M."/>
        </authorList>
    </citation>
    <scope>NUCLEOTIDE SEQUENCE [LARGE SCALE GENOMIC DNA]</scope>
    <source>
        <strain evidence="8 9">DSM 24176</strain>
    </source>
</reference>
<evidence type="ECO:0000256" key="5">
    <source>
        <dbReference type="SAM" id="Coils"/>
    </source>
</evidence>
<dbReference type="Proteomes" id="UP000294545">
    <property type="component" value="Unassembled WGS sequence"/>
</dbReference>